<keyword evidence="12" id="KW-1185">Reference proteome</keyword>
<dbReference type="PANTHER" id="PTHR21445">
    <property type="entry name" value="ENDONUCLEASE IV ENDODEOXYRIBONUCLEASE IV"/>
    <property type="match status" value="1"/>
</dbReference>
<feature type="binding site" evidence="9">
    <location>
        <position position="69"/>
    </location>
    <ligand>
        <name>Zn(2+)</name>
        <dbReference type="ChEBI" id="CHEBI:29105"/>
        <label>1</label>
    </ligand>
</feature>
<comment type="caution">
    <text evidence="11">The sequence shown here is derived from an EMBL/GenBank/DDBJ whole genome shotgun (WGS) entry which is preliminary data.</text>
</comment>
<feature type="domain" description="Xylose isomerase-like TIM barrel" evidence="10">
    <location>
        <begin position="19"/>
        <end position="277"/>
    </location>
</feature>
<feature type="binding site" evidence="9">
    <location>
        <position position="216"/>
    </location>
    <ligand>
        <name>Zn(2+)</name>
        <dbReference type="ChEBI" id="CHEBI:29105"/>
        <label>2</label>
    </ligand>
</feature>
<dbReference type="Gene3D" id="3.20.20.150">
    <property type="entry name" value="Divalent-metal-dependent TIM barrel enzymes"/>
    <property type="match status" value="1"/>
</dbReference>
<sequence>MKYVGAHVSAAGGADQAVHRAVEIGADAFALFTKNQRQWQGKPLTEEAIAAFKDACQKHGFTPEQILPHDSYLINLGHPEPEGLAKSRAAFLDEMQRCEQLGLTLLNFHPGSHLNKISEADCLKRIAESLNEALAQTRDVTAVIENTAGQGTNLGWRFEHLAEIIRHVDDKSRVGVCIDTCHAFAAGYDLRTAEATQATLDELGSVVGFEYLRGMHLNDAKSAHASRVDRHHSLGKGNIGLPAFTTIMQDARINGIPLILETVEPEIWRDEISWLRAQAFEAAPGK</sequence>
<protein>
    <recommendedName>
        <fullName evidence="9">Probable endonuclease 4</fullName>
        <ecNumber evidence="9">3.1.21.2</ecNumber>
    </recommendedName>
    <alternativeName>
        <fullName evidence="9">Endodeoxyribonuclease IV</fullName>
    </alternativeName>
    <alternativeName>
        <fullName evidence="9">Endonuclease IV</fullName>
    </alternativeName>
</protein>
<dbReference type="HAMAP" id="MF_00152">
    <property type="entry name" value="Nfo"/>
    <property type="match status" value="1"/>
</dbReference>
<dbReference type="PANTHER" id="PTHR21445:SF0">
    <property type="entry name" value="APURINIC-APYRIMIDINIC ENDONUCLEASE"/>
    <property type="match status" value="1"/>
</dbReference>
<evidence type="ECO:0000256" key="5">
    <source>
        <dbReference type="ARBA" id="ARBA00022763"/>
    </source>
</evidence>
<dbReference type="GO" id="GO:0008081">
    <property type="term" value="F:phosphoric diester hydrolase activity"/>
    <property type="evidence" value="ECO:0007669"/>
    <property type="project" value="TreeGrafter"/>
</dbReference>
<feature type="binding site" evidence="9">
    <location>
        <position position="145"/>
    </location>
    <ligand>
        <name>Zn(2+)</name>
        <dbReference type="ChEBI" id="CHEBI:29105"/>
        <label>1</label>
    </ligand>
</feature>
<dbReference type="Proteomes" id="UP000237647">
    <property type="component" value="Unassembled WGS sequence"/>
</dbReference>
<feature type="binding site" evidence="9">
    <location>
        <position position="231"/>
    </location>
    <ligand>
        <name>Zn(2+)</name>
        <dbReference type="ChEBI" id="CHEBI:29105"/>
        <label>3</label>
    </ligand>
</feature>
<feature type="binding site" evidence="9">
    <location>
        <position position="261"/>
    </location>
    <ligand>
        <name>Zn(2+)</name>
        <dbReference type="ChEBI" id="CHEBI:29105"/>
        <label>2</label>
    </ligand>
</feature>
<dbReference type="FunFam" id="3.20.20.150:FF:000001">
    <property type="entry name" value="Probable endonuclease 4"/>
    <property type="match status" value="1"/>
</dbReference>
<comment type="similarity">
    <text evidence="1 9">Belongs to the AP endonuclease 2 family.</text>
</comment>
<evidence type="ECO:0000256" key="2">
    <source>
        <dbReference type="ARBA" id="ARBA00022722"/>
    </source>
</evidence>
<dbReference type="GO" id="GO:0003677">
    <property type="term" value="F:DNA binding"/>
    <property type="evidence" value="ECO:0007669"/>
    <property type="project" value="InterPro"/>
</dbReference>
<dbReference type="OrthoDB" id="9805666at2"/>
<evidence type="ECO:0000256" key="3">
    <source>
        <dbReference type="ARBA" id="ARBA00022723"/>
    </source>
</evidence>
<dbReference type="PROSITE" id="PS51432">
    <property type="entry name" value="AP_NUCLEASE_F2_4"/>
    <property type="match status" value="1"/>
</dbReference>
<evidence type="ECO:0000256" key="8">
    <source>
        <dbReference type="ARBA" id="ARBA00023204"/>
    </source>
</evidence>
<dbReference type="NCBIfam" id="TIGR00587">
    <property type="entry name" value="nfo"/>
    <property type="match status" value="1"/>
</dbReference>
<evidence type="ECO:0000256" key="6">
    <source>
        <dbReference type="ARBA" id="ARBA00022801"/>
    </source>
</evidence>
<dbReference type="InterPro" id="IPR001719">
    <property type="entry name" value="AP_endonuc_2"/>
</dbReference>
<keyword evidence="4 9" id="KW-0255">Endonuclease</keyword>
<proteinExistence type="inferred from homology"/>
<dbReference type="EC" id="3.1.21.2" evidence="9"/>
<keyword evidence="8 9" id="KW-0234">DNA repair</keyword>
<feature type="binding site" evidence="9">
    <location>
        <position position="145"/>
    </location>
    <ligand>
        <name>Zn(2+)</name>
        <dbReference type="ChEBI" id="CHEBI:29105"/>
        <label>2</label>
    </ligand>
</feature>
<comment type="function">
    <text evidence="9">Endonuclease IV plays a role in DNA repair. It cleaves phosphodiester bonds at apurinic or apyrimidinic (AP) sites, generating a 3'-hydroxyl group and a 5'-terminal sugar phosphate.</text>
</comment>
<dbReference type="SMART" id="SM00518">
    <property type="entry name" value="AP2Ec"/>
    <property type="match status" value="1"/>
</dbReference>
<dbReference type="NCBIfam" id="NF002199">
    <property type="entry name" value="PRK01060.1-4"/>
    <property type="match status" value="1"/>
</dbReference>
<evidence type="ECO:0000256" key="1">
    <source>
        <dbReference type="ARBA" id="ARBA00005340"/>
    </source>
</evidence>
<dbReference type="GO" id="GO:0006284">
    <property type="term" value="P:base-excision repair"/>
    <property type="evidence" value="ECO:0007669"/>
    <property type="project" value="TreeGrafter"/>
</dbReference>
<accession>A0A2T0V6Q0</accession>
<dbReference type="PROSITE" id="PS00729">
    <property type="entry name" value="AP_NUCLEASE_F2_1"/>
    <property type="match status" value="1"/>
</dbReference>
<dbReference type="PROSITE" id="PS00730">
    <property type="entry name" value="AP_NUCLEASE_F2_2"/>
    <property type="match status" value="1"/>
</dbReference>
<evidence type="ECO:0000256" key="7">
    <source>
        <dbReference type="ARBA" id="ARBA00022833"/>
    </source>
</evidence>
<dbReference type="InterPro" id="IPR018246">
    <property type="entry name" value="AP_endonuc_F2_Zn_BS"/>
</dbReference>
<dbReference type="PROSITE" id="PS00731">
    <property type="entry name" value="AP_NUCLEASE_F2_3"/>
    <property type="match status" value="1"/>
</dbReference>
<gene>
    <name evidence="9" type="primary">nfo</name>
    <name evidence="11" type="ORF">B0H98_102319</name>
</gene>
<keyword evidence="2 9" id="KW-0540">Nuclease</keyword>
<dbReference type="AlphaFoldDB" id="A0A2T0V6Q0"/>
<comment type="cofactor">
    <cofactor evidence="9">
        <name>Zn(2+)</name>
        <dbReference type="ChEBI" id="CHEBI:29105"/>
    </cofactor>
    <text evidence="9">Binds 3 Zn(2+) ions.</text>
</comment>
<dbReference type="CDD" id="cd00019">
    <property type="entry name" value="AP2Ec"/>
    <property type="match status" value="1"/>
</dbReference>
<reference evidence="11 12" key="1">
    <citation type="submission" date="2018-03" db="EMBL/GenBank/DDBJ databases">
        <title>Genomic Encyclopedia of Type Strains, Phase III (KMG-III): the genomes of soil and plant-associated and newly described type strains.</title>
        <authorList>
            <person name="Whitman W."/>
        </authorList>
    </citation>
    <scope>NUCLEOTIDE SEQUENCE [LARGE SCALE GENOMIC DNA]</scope>
    <source>
        <strain evidence="11 12">CGMCC 1.12152</strain>
    </source>
</reference>
<feature type="binding site" evidence="9">
    <location>
        <position position="109"/>
    </location>
    <ligand>
        <name>Zn(2+)</name>
        <dbReference type="ChEBI" id="CHEBI:29105"/>
        <label>1</label>
    </ligand>
</feature>
<dbReference type="EMBL" id="PVTK01000002">
    <property type="protein sequence ID" value="PRY65787.1"/>
    <property type="molecule type" value="Genomic_DNA"/>
</dbReference>
<organism evidence="11 12">
    <name type="scientific">Vreelandella songnenensis</name>
    <dbReference type="NCBI Taxonomy" id="1176243"/>
    <lineage>
        <taxon>Bacteria</taxon>
        <taxon>Pseudomonadati</taxon>
        <taxon>Pseudomonadota</taxon>
        <taxon>Gammaproteobacteria</taxon>
        <taxon>Oceanospirillales</taxon>
        <taxon>Halomonadaceae</taxon>
        <taxon>Vreelandella</taxon>
    </lineage>
</organism>
<keyword evidence="5 9" id="KW-0227">DNA damage</keyword>
<dbReference type="GO" id="GO:0008270">
    <property type="term" value="F:zinc ion binding"/>
    <property type="evidence" value="ECO:0007669"/>
    <property type="project" value="UniProtKB-UniRule"/>
</dbReference>
<name>A0A2T0V6Q0_9GAMM</name>
<dbReference type="GO" id="GO:0003906">
    <property type="term" value="F:DNA-(apurinic or apyrimidinic site) endonuclease activity"/>
    <property type="evidence" value="ECO:0007669"/>
    <property type="project" value="TreeGrafter"/>
</dbReference>
<feature type="binding site" evidence="9">
    <location>
        <position position="179"/>
    </location>
    <ligand>
        <name>Zn(2+)</name>
        <dbReference type="ChEBI" id="CHEBI:29105"/>
        <label>2</label>
    </ligand>
</feature>
<comment type="catalytic activity">
    <reaction evidence="9">
        <text>Endonucleolytic cleavage to 5'-phosphooligonucleotide end-products.</text>
        <dbReference type="EC" id="3.1.21.2"/>
    </reaction>
</comment>
<dbReference type="Pfam" id="PF01261">
    <property type="entry name" value="AP_endonuc_2"/>
    <property type="match status" value="1"/>
</dbReference>
<keyword evidence="6 9" id="KW-0378">Hydrolase</keyword>
<feature type="binding site" evidence="9">
    <location>
        <position position="229"/>
    </location>
    <ligand>
        <name>Zn(2+)</name>
        <dbReference type="ChEBI" id="CHEBI:29105"/>
        <label>3</label>
    </ligand>
</feature>
<evidence type="ECO:0000313" key="12">
    <source>
        <dbReference type="Proteomes" id="UP000237647"/>
    </source>
</evidence>
<evidence type="ECO:0000256" key="4">
    <source>
        <dbReference type="ARBA" id="ARBA00022759"/>
    </source>
</evidence>
<feature type="binding site" evidence="9">
    <location>
        <position position="182"/>
    </location>
    <ligand>
        <name>Zn(2+)</name>
        <dbReference type="ChEBI" id="CHEBI:29105"/>
        <label>3</label>
    </ligand>
</feature>
<dbReference type="SUPFAM" id="SSF51658">
    <property type="entry name" value="Xylose isomerase-like"/>
    <property type="match status" value="1"/>
</dbReference>
<dbReference type="RefSeq" id="WP_106374175.1">
    <property type="nucleotide sequence ID" value="NZ_PVTK01000002.1"/>
</dbReference>
<dbReference type="InterPro" id="IPR036237">
    <property type="entry name" value="Xyl_isomerase-like_sf"/>
</dbReference>
<dbReference type="InterPro" id="IPR013022">
    <property type="entry name" value="Xyl_isomerase-like_TIM-brl"/>
</dbReference>
<keyword evidence="3 9" id="KW-0479">Metal-binding</keyword>
<evidence type="ECO:0000256" key="9">
    <source>
        <dbReference type="HAMAP-Rule" id="MF_00152"/>
    </source>
</evidence>
<dbReference type="GO" id="GO:0008833">
    <property type="term" value="F:deoxyribonuclease IV (phage-T4-induced) activity"/>
    <property type="evidence" value="ECO:0007669"/>
    <property type="project" value="UniProtKB-UniRule"/>
</dbReference>
<evidence type="ECO:0000313" key="11">
    <source>
        <dbReference type="EMBL" id="PRY65787.1"/>
    </source>
</evidence>
<keyword evidence="7 9" id="KW-0862">Zinc</keyword>
<evidence type="ECO:0000259" key="10">
    <source>
        <dbReference type="Pfam" id="PF01261"/>
    </source>
</evidence>